<dbReference type="KEGG" id="kbi:30209325"/>
<dbReference type="EMBL" id="CP144544">
    <property type="protein sequence ID" value="WVW83784.1"/>
    <property type="molecule type" value="Genomic_DNA"/>
</dbReference>
<reference evidence="1" key="1">
    <citation type="submission" date="2013-07" db="EMBL/GenBank/DDBJ databases">
        <title>The Genome Sequence of Cryptococcus bestiolae CBS10118.</title>
        <authorList>
            <consortium name="The Broad Institute Genome Sequencing Platform"/>
            <person name="Cuomo C."/>
            <person name="Litvintseva A."/>
            <person name="Chen Y."/>
            <person name="Heitman J."/>
            <person name="Sun S."/>
            <person name="Springer D."/>
            <person name="Dromer F."/>
            <person name="Young S.K."/>
            <person name="Zeng Q."/>
            <person name="Gargeya S."/>
            <person name="Fitzgerald M."/>
            <person name="Abouelleil A."/>
            <person name="Alvarado L."/>
            <person name="Berlin A.M."/>
            <person name="Chapman S.B."/>
            <person name="Dewar J."/>
            <person name="Goldberg J."/>
            <person name="Griggs A."/>
            <person name="Gujja S."/>
            <person name="Hansen M."/>
            <person name="Howarth C."/>
            <person name="Imamovic A."/>
            <person name="Larimer J."/>
            <person name="McCowan C."/>
            <person name="Murphy C."/>
            <person name="Pearson M."/>
            <person name="Priest M."/>
            <person name="Roberts A."/>
            <person name="Saif S."/>
            <person name="Shea T."/>
            <person name="Sykes S."/>
            <person name="Wortman J."/>
            <person name="Nusbaum C."/>
            <person name="Birren B."/>
        </authorList>
    </citation>
    <scope>NUCLEOTIDE SEQUENCE [LARGE SCALE GENOMIC DNA]</scope>
    <source>
        <strain evidence="1">CBS 10118</strain>
    </source>
</reference>
<name>A0A1B9G269_9TREE</name>
<dbReference type="VEuPathDB" id="FungiDB:I302_04926"/>
<accession>A0A1B9G269</accession>
<dbReference type="AlphaFoldDB" id="A0A1B9G269"/>
<reference evidence="2" key="2">
    <citation type="submission" date="2013-07" db="EMBL/GenBank/DDBJ databases">
        <authorList>
            <consortium name="The Broad Institute Genome Sequencing Platform"/>
            <person name="Cuomo C."/>
            <person name="Litvintseva A."/>
            <person name="Chen Y."/>
            <person name="Heitman J."/>
            <person name="Sun S."/>
            <person name="Springer D."/>
            <person name="Dromer F."/>
            <person name="Young S.K."/>
            <person name="Zeng Q."/>
            <person name="Gargeya S."/>
            <person name="Fitzgerald M."/>
            <person name="Abouelleil A."/>
            <person name="Alvarado L."/>
            <person name="Berlin A.M."/>
            <person name="Chapman S.B."/>
            <person name="Dewar J."/>
            <person name="Goldberg J."/>
            <person name="Griggs A."/>
            <person name="Gujja S."/>
            <person name="Hansen M."/>
            <person name="Howarth C."/>
            <person name="Imamovic A."/>
            <person name="Larimer J."/>
            <person name="McCowan C."/>
            <person name="Murphy C."/>
            <person name="Pearson M."/>
            <person name="Priest M."/>
            <person name="Roberts A."/>
            <person name="Saif S."/>
            <person name="Shea T."/>
            <person name="Sykes S."/>
            <person name="Wortman J."/>
            <person name="Nusbaum C."/>
            <person name="Birren B."/>
        </authorList>
    </citation>
    <scope>NUCLEOTIDE SEQUENCE</scope>
    <source>
        <strain evidence="2">CBS 10118</strain>
    </source>
</reference>
<sequence>MTVTDFSNTPFTFRYPVPPRPHHINQVDHPCPLEIPKEELVNHFDDLRISFKPFNVSRKRREDGSSLITTAAAFPPIRKTTQRTLIKTKRKSTPKFSSAISFPSEILEIIVIYSDGQTKGRLMSVS</sequence>
<dbReference type="EMBL" id="KI894021">
    <property type="protein sequence ID" value="OCF25116.1"/>
    <property type="molecule type" value="Genomic_DNA"/>
</dbReference>
<dbReference type="GeneID" id="30209325"/>
<protein>
    <submittedName>
        <fullName evidence="1">Uncharacterized protein</fullName>
    </submittedName>
</protein>
<organism evidence="1">
    <name type="scientific">Kwoniella bestiolae CBS 10118</name>
    <dbReference type="NCBI Taxonomy" id="1296100"/>
    <lineage>
        <taxon>Eukaryota</taxon>
        <taxon>Fungi</taxon>
        <taxon>Dikarya</taxon>
        <taxon>Basidiomycota</taxon>
        <taxon>Agaricomycotina</taxon>
        <taxon>Tremellomycetes</taxon>
        <taxon>Tremellales</taxon>
        <taxon>Cryptococcaceae</taxon>
        <taxon>Kwoniella</taxon>
    </lineage>
</organism>
<reference evidence="1" key="3">
    <citation type="submission" date="2014-01" db="EMBL/GenBank/DDBJ databases">
        <title>Evolution of pathogenesis and genome organization in the Tremellales.</title>
        <authorList>
            <person name="Cuomo C."/>
            <person name="Litvintseva A."/>
            <person name="Heitman J."/>
            <person name="Chen Y."/>
            <person name="Sun S."/>
            <person name="Springer D."/>
            <person name="Dromer F."/>
            <person name="Young S."/>
            <person name="Zeng Q."/>
            <person name="Chapman S."/>
            <person name="Gujja S."/>
            <person name="Saif S."/>
            <person name="Birren B."/>
        </authorList>
    </citation>
    <scope>NUCLEOTIDE SEQUENCE</scope>
    <source>
        <strain evidence="1">CBS 10118</strain>
    </source>
</reference>
<dbReference type="Proteomes" id="UP000092730">
    <property type="component" value="Chromosome 4"/>
</dbReference>
<evidence type="ECO:0000313" key="3">
    <source>
        <dbReference type="Proteomes" id="UP000092730"/>
    </source>
</evidence>
<dbReference type="RefSeq" id="XP_019046186.1">
    <property type="nucleotide sequence ID" value="XM_019191556.1"/>
</dbReference>
<evidence type="ECO:0000313" key="1">
    <source>
        <dbReference type="EMBL" id="OCF25116.1"/>
    </source>
</evidence>
<reference evidence="2" key="4">
    <citation type="submission" date="2024-02" db="EMBL/GenBank/DDBJ databases">
        <title>Comparative genomics of Cryptococcus and Kwoniella reveals pathogenesis evolution and contrasting modes of karyotype evolution via chromosome fusion or intercentromeric recombination.</title>
        <authorList>
            <person name="Coelho M.A."/>
            <person name="David-Palma M."/>
            <person name="Shea T."/>
            <person name="Bowers K."/>
            <person name="McGinley-Smith S."/>
            <person name="Mohammad A.W."/>
            <person name="Gnirke A."/>
            <person name="Yurkov A.M."/>
            <person name="Nowrousian M."/>
            <person name="Sun S."/>
            <person name="Cuomo C.A."/>
            <person name="Heitman J."/>
        </authorList>
    </citation>
    <scope>NUCLEOTIDE SEQUENCE</scope>
    <source>
        <strain evidence="2">CBS 10118</strain>
    </source>
</reference>
<evidence type="ECO:0000313" key="2">
    <source>
        <dbReference type="EMBL" id="WVW83784.1"/>
    </source>
</evidence>
<gene>
    <name evidence="1" type="ORF">I302_04926</name>
    <name evidence="2" type="ORF">I302_105805</name>
</gene>
<keyword evidence="3" id="KW-1185">Reference proteome</keyword>
<proteinExistence type="predicted"/>